<sequence length="62" mass="7036">MAKWQSHHCLGHDSRRIPSDARPHNQLGFNHLILFGLFLQCVSHDNIALAFSLLELISKTIS</sequence>
<dbReference type="Proteomes" id="UP000478571">
    <property type="component" value="Unassembled WGS sequence"/>
</dbReference>
<proteinExistence type="predicted"/>
<comment type="caution">
    <text evidence="1">The sequence shown here is derived from an EMBL/GenBank/DDBJ whole genome shotgun (WGS) entry which is preliminary data.</text>
</comment>
<protein>
    <submittedName>
        <fullName evidence="1">Uncharacterized protein</fullName>
    </submittedName>
</protein>
<keyword evidence="2" id="KW-1185">Reference proteome</keyword>
<evidence type="ECO:0000313" key="2">
    <source>
        <dbReference type="Proteomes" id="UP000478571"/>
    </source>
</evidence>
<gene>
    <name evidence="1" type="ORF">GTG28_08680</name>
</gene>
<accession>A0A6L8LTA8</accession>
<evidence type="ECO:0000313" key="1">
    <source>
        <dbReference type="EMBL" id="MYM59298.1"/>
    </source>
</evidence>
<organism evidence="1 2">
    <name type="scientific">Vibrio tetraodonis subsp. pristinus</name>
    <dbReference type="NCBI Taxonomy" id="2695891"/>
    <lineage>
        <taxon>Bacteria</taxon>
        <taxon>Pseudomonadati</taxon>
        <taxon>Pseudomonadota</taxon>
        <taxon>Gammaproteobacteria</taxon>
        <taxon>Vibrionales</taxon>
        <taxon>Vibrionaceae</taxon>
        <taxon>Vibrio</taxon>
    </lineage>
</organism>
<dbReference type="RefSeq" id="WP_160928900.1">
    <property type="nucleotide sequence ID" value="NZ_WWEU01000002.1"/>
</dbReference>
<dbReference type="AlphaFoldDB" id="A0A6L8LTA8"/>
<reference evidence="1 2" key="1">
    <citation type="submission" date="2020-01" db="EMBL/GenBank/DDBJ databases">
        <title>Draft Genome Sequence of Vibrio sp. strain OCN044, Isolated from a Healthy Coral at Palmyra Atoll.</title>
        <authorList>
            <person name="Videau P."/>
            <person name="Loughran R."/>
            <person name="Esquivel A."/>
            <person name="Deadmond M."/>
            <person name="Paddock B.E."/>
            <person name="Saw J.H."/>
            <person name="Ushijima B."/>
        </authorList>
    </citation>
    <scope>NUCLEOTIDE SEQUENCE [LARGE SCALE GENOMIC DNA]</scope>
    <source>
        <strain evidence="1 2">OCN044</strain>
    </source>
</reference>
<dbReference type="EMBL" id="WWEU01000002">
    <property type="protein sequence ID" value="MYM59298.1"/>
    <property type="molecule type" value="Genomic_DNA"/>
</dbReference>
<name>A0A6L8LTA8_9VIBR</name>